<dbReference type="Proteomes" id="UP000241890">
    <property type="component" value="Unassembled WGS sequence"/>
</dbReference>
<dbReference type="Pfam" id="PF05192">
    <property type="entry name" value="MutS_III"/>
    <property type="match status" value="1"/>
</dbReference>
<evidence type="ECO:0000259" key="7">
    <source>
        <dbReference type="PROSITE" id="PS00486"/>
    </source>
</evidence>
<dbReference type="InterPro" id="IPR011184">
    <property type="entry name" value="DNA_mismatch_repair_Msh2"/>
</dbReference>
<keyword evidence="4" id="KW-0067">ATP-binding</keyword>
<dbReference type="SMART" id="SM00533">
    <property type="entry name" value="MUTSd"/>
    <property type="match status" value="1"/>
</dbReference>
<evidence type="ECO:0000256" key="6">
    <source>
        <dbReference type="ARBA" id="ARBA00023204"/>
    </source>
</evidence>
<dbReference type="InterPro" id="IPR036187">
    <property type="entry name" value="DNA_mismatch_repair_MutS_sf"/>
</dbReference>
<sequence length="917" mass="98292">MEALVRCCRADAQRLADSIDGVSSAVDGARPLRVYRFFDRNGEYHQVVEDDARELATRFFHSSSVLKYADAPRRGEAENSATSASSKVPFLSLSPAVFASVVKVLLSEEATIVRTFELEAGTWTLKREGSAGRTSEFAREMDALSDLERAAVEQACVACVWIPNAASSGTIGVAIVNTTFRSVGATEVSLDALAGLLAQEGVSQCVVAGAEANATMSTKVELALRAAGARRLRQQQASKRMQSASDSAQILLEEVAALLGVDAISQIDAFLAETISRSASAGSALAVALSEFTDAGDPATSAINAGPFRAAQLSPEDSMYISPSTLEALCLTPRPAAMSAGRAAGSKPEYSSVFHSFGKACQTPMGVRRLARWLRRPSKDIVAIRRRHAAVAVLLEDIALAESISKSLRHVPDGERLALSLAGLRIKDGEASFASVKHALNALVSLFKLVRAAQRLCELCNANSSLAAIAVETGAPNTLQEAQPFADHIASIIDADALQRAFRQRGYNVRVRIRGHGQYDELPWSVDGAAKTERAPAGKGSRKRKRAVTLNLERNTVHGTVFRVTRADGQVLLRKNGPSQAHRVRVISRDKQGIKFTTEALSNIVKRHDALETEYLEAQAQIVSEALEVSRQHARLLLEAAGFVAVIDVLGAFAKTAKENEYCCPEMCDPVQQEEKESSPHSTAASEAVNLVNLRHVLAEQRLGREMYIANNFASPQHALNIISGPNMGGKSTYSSSVALAAILAQAGAFVPADSARLPVFDALLARGGGALDDSSTGSSTFMVEMRDIASILSVATPRSLVIVDEIGRGTSTDDGFALAKAIAEHFVDDIRCLVLFATHFHELAELTSSRPERVQNLQLTAQVRGDDVVMLYKVKSGAADRSYGISVAKMAQFPSAILEDAKKELERLEKDALASR</sequence>
<dbReference type="SUPFAM" id="SSF52540">
    <property type="entry name" value="P-loop containing nucleoside triphosphate hydrolases"/>
    <property type="match status" value="1"/>
</dbReference>
<dbReference type="InterPro" id="IPR045076">
    <property type="entry name" value="MutS"/>
</dbReference>
<organism evidence="8 9">
    <name type="scientific">Hondaea fermentalgiana</name>
    <dbReference type="NCBI Taxonomy" id="2315210"/>
    <lineage>
        <taxon>Eukaryota</taxon>
        <taxon>Sar</taxon>
        <taxon>Stramenopiles</taxon>
        <taxon>Bigyra</taxon>
        <taxon>Labyrinthulomycetes</taxon>
        <taxon>Thraustochytrida</taxon>
        <taxon>Thraustochytriidae</taxon>
        <taxon>Hondaea</taxon>
    </lineage>
</organism>
<dbReference type="EMBL" id="BEYU01000210">
    <property type="protein sequence ID" value="GBG34706.1"/>
    <property type="molecule type" value="Genomic_DNA"/>
</dbReference>
<dbReference type="GO" id="GO:0006298">
    <property type="term" value="P:mismatch repair"/>
    <property type="evidence" value="ECO:0007669"/>
    <property type="project" value="InterPro"/>
</dbReference>
<evidence type="ECO:0000256" key="5">
    <source>
        <dbReference type="ARBA" id="ARBA00023125"/>
    </source>
</evidence>
<evidence type="ECO:0000256" key="2">
    <source>
        <dbReference type="ARBA" id="ARBA00022741"/>
    </source>
</evidence>
<evidence type="ECO:0000313" key="9">
    <source>
        <dbReference type="Proteomes" id="UP000241890"/>
    </source>
</evidence>
<comment type="similarity">
    <text evidence="1">Belongs to the DNA mismatch repair MutS family.</text>
</comment>
<dbReference type="PROSITE" id="PS00486">
    <property type="entry name" value="DNA_MISMATCH_REPAIR_2"/>
    <property type="match status" value="1"/>
</dbReference>
<feature type="domain" description="DNA mismatch repair proteins mutS family" evidence="7">
    <location>
        <begin position="800"/>
        <end position="816"/>
    </location>
</feature>
<dbReference type="Pfam" id="PF00488">
    <property type="entry name" value="MutS_V"/>
    <property type="match status" value="1"/>
</dbReference>
<keyword evidence="5" id="KW-0238">DNA-binding</keyword>
<dbReference type="InParanoid" id="A0A2R5GV33"/>
<evidence type="ECO:0000313" key="8">
    <source>
        <dbReference type="EMBL" id="GBG34706.1"/>
    </source>
</evidence>
<dbReference type="PANTHER" id="PTHR11361">
    <property type="entry name" value="DNA MISMATCH REPAIR PROTEIN MUTS FAMILY MEMBER"/>
    <property type="match status" value="1"/>
</dbReference>
<evidence type="ECO:0000256" key="3">
    <source>
        <dbReference type="ARBA" id="ARBA00022763"/>
    </source>
</evidence>
<dbReference type="InterPro" id="IPR007696">
    <property type="entry name" value="DNA_mismatch_repair_MutS_core"/>
</dbReference>
<dbReference type="PANTHER" id="PTHR11361:SF34">
    <property type="entry name" value="DNA MISMATCH REPAIR PROTEIN MSH1, MITOCHONDRIAL"/>
    <property type="match status" value="1"/>
</dbReference>
<dbReference type="Gene3D" id="3.40.1170.10">
    <property type="entry name" value="DNA repair protein MutS, domain I"/>
    <property type="match status" value="1"/>
</dbReference>
<dbReference type="SMART" id="SM00534">
    <property type="entry name" value="MUTSac"/>
    <property type="match status" value="1"/>
</dbReference>
<dbReference type="PIRSF" id="PIRSF005813">
    <property type="entry name" value="MSH2"/>
    <property type="match status" value="1"/>
</dbReference>
<dbReference type="InterPro" id="IPR000432">
    <property type="entry name" value="DNA_mismatch_repair_MutS_C"/>
</dbReference>
<reference evidence="8 9" key="1">
    <citation type="submission" date="2017-12" db="EMBL/GenBank/DDBJ databases">
        <title>Sequencing, de novo assembly and annotation of complete genome of a new Thraustochytrid species, strain FCC1311.</title>
        <authorList>
            <person name="Sedici K."/>
            <person name="Godart F."/>
            <person name="Aiese Cigliano R."/>
            <person name="Sanseverino W."/>
            <person name="Barakat M."/>
            <person name="Ortet P."/>
            <person name="Marechal E."/>
            <person name="Cagnac O."/>
            <person name="Amato A."/>
        </authorList>
    </citation>
    <scope>NUCLEOTIDE SEQUENCE [LARGE SCALE GENOMIC DNA]</scope>
</reference>
<accession>A0A2R5GV33</accession>
<name>A0A2R5GV33_9STRA</name>
<dbReference type="GO" id="GO:0005634">
    <property type="term" value="C:nucleus"/>
    <property type="evidence" value="ECO:0007669"/>
    <property type="project" value="TreeGrafter"/>
</dbReference>
<keyword evidence="2" id="KW-0547">Nucleotide-binding</keyword>
<protein>
    <submittedName>
        <fullName evidence="8">DNA mismatch repair protein MSH2</fullName>
    </submittedName>
</protein>
<keyword evidence="6" id="KW-0234">DNA repair</keyword>
<comment type="caution">
    <text evidence="8">The sequence shown here is derived from an EMBL/GenBank/DDBJ whole genome shotgun (WGS) entry which is preliminary data.</text>
</comment>
<keyword evidence="9" id="KW-1185">Reference proteome</keyword>
<evidence type="ECO:0000256" key="4">
    <source>
        <dbReference type="ARBA" id="ARBA00022840"/>
    </source>
</evidence>
<keyword evidence="3" id="KW-0227">DNA damage</keyword>
<dbReference type="GO" id="GO:0005524">
    <property type="term" value="F:ATP binding"/>
    <property type="evidence" value="ECO:0007669"/>
    <property type="project" value="UniProtKB-KW"/>
</dbReference>
<dbReference type="InterPro" id="IPR016151">
    <property type="entry name" value="DNA_mismatch_repair_MutS_N"/>
</dbReference>
<dbReference type="InterPro" id="IPR027417">
    <property type="entry name" value="P-loop_NTPase"/>
</dbReference>
<dbReference type="GO" id="GO:0030983">
    <property type="term" value="F:mismatched DNA binding"/>
    <property type="evidence" value="ECO:0007669"/>
    <property type="project" value="InterPro"/>
</dbReference>
<dbReference type="SUPFAM" id="SSF48334">
    <property type="entry name" value="DNA repair protein MutS, domain III"/>
    <property type="match status" value="1"/>
</dbReference>
<evidence type="ECO:0000256" key="1">
    <source>
        <dbReference type="ARBA" id="ARBA00006271"/>
    </source>
</evidence>
<gene>
    <name evidence="8" type="ORF">FCC1311_109282</name>
</gene>
<dbReference type="Gene3D" id="3.40.50.300">
    <property type="entry name" value="P-loop containing nucleotide triphosphate hydrolases"/>
    <property type="match status" value="1"/>
</dbReference>
<dbReference type="AlphaFoldDB" id="A0A2R5GV33"/>
<proteinExistence type="inferred from homology"/>
<dbReference type="GO" id="GO:0140664">
    <property type="term" value="F:ATP-dependent DNA damage sensor activity"/>
    <property type="evidence" value="ECO:0007669"/>
    <property type="project" value="InterPro"/>
</dbReference>
<dbReference type="OrthoDB" id="295033at2759"/>
<dbReference type="Gene3D" id="1.10.1420.10">
    <property type="match status" value="2"/>
</dbReference>